<dbReference type="AlphaFoldDB" id="G3Y426"/>
<name>G3Y426_ASPNA</name>
<reference evidence="1 2" key="1">
    <citation type="journal article" date="2011" name="Genome Res.">
        <title>Comparative genomics of citric-acid-producing Aspergillus niger ATCC 1015 versus enzyme-producing CBS 513.88.</title>
        <authorList>
            <person name="Andersen M.R."/>
            <person name="Salazar M.P."/>
            <person name="Schaap P.J."/>
            <person name="van de Vondervoort P.J."/>
            <person name="Culley D."/>
            <person name="Thykaer J."/>
            <person name="Frisvad J.C."/>
            <person name="Nielsen K.F."/>
            <person name="Albang R."/>
            <person name="Albermann K."/>
            <person name="Berka R.M."/>
            <person name="Braus G.H."/>
            <person name="Braus-Stromeyer S.A."/>
            <person name="Corrochano L.M."/>
            <person name="Dai Z."/>
            <person name="van Dijck P.W."/>
            <person name="Hofmann G."/>
            <person name="Lasure L.L."/>
            <person name="Magnuson J.K."/>
            <person name="Menke H."/>
            <person name="Meijer M."/>
            <person name="Meijer S.L."/>
            <person name="Nielsen J.B."/>
            <person name="Nielsen M.L."/>
            <person name="van Ooyen A.J."/>
            <person name="Pel H.J."/>
            <person name="Poulsen L."/>
            <person name="Samson R.A."/>
            <person name="Stam H."/>
            <person name="Tsang A."/>
            <person name="van den Brink J.M."/>
            <person name="Atkins A."/>
            <person name="Aerts A."/>
            <person name="Shapiro H."/>
            <person name="Pangilinan J."/>
            <person name="Salamov A."/>
            <person name="Lou Y."/>
            <person name="Lindquist E."/>
            <person name="Lucas S."/>
            <person name="Grimwood J."/>
            <person name="Grigoriev I.V."/>
            <person name="Kubicek C.P."/>
            <person name="Martinez D."/>
            <person name="van Peij N.N."/>
            <person name="Roubos J.A."/>
            <person name="Nielsen J."/>
            <person name="Baker S.E."/>
        </authorList>
    </citation>
    <scope>NUCLEOTIDE SEQUENCE [LARGE SCALE GENOMIC DNA]</scope>
    <source>
        <strain evidence="2">ATCC 1015 / CBS 113.46 / FGSC A1144 / LSHB Ac4 / NCTC 3858a / NRRL 328 / USDA 3528.7</strain>
    </source>
</reference>
<dbReference type="HOGENOM" id="CLU_1805744_0_0_1"/>
<proteinExistence type="predicted"/>
<organism evidence="1 2">
    <name type="scientific">Aspergillus niger (strain ATCC 1015 / CBS 113.46 / FGSC A1144 / LSHB Ac4 / NCTC 3858a / NRRL 328 / USDA 3528.7)</name>
    <dbReference type="NCBI Taxonomy" id="380704"/>
    <lineage>
        <taxon>Eukaryota</taxon>
        <taxon>Fungi</taxon>
        <taxon>Dikarya</taxon>
        <taxon>Ascomycota</taxon>
        <taxon>Pezizomycotina</taxon>
        <taxon>Eurotiomycetes</taxon>
        <taxon>Eurotiomycetidae</taxon>
        <taxon>Eurotiales</taxon>
        <taxon>Aspergillaceae</taxon>
        <taxon>Aspergillus</taxon>
        <taxon>Aspergillus subgen. Circumdati</taxon>
    </lineage>
</organism>
<evidence type="ECO:0000313" key="1">
    <source>
        <dbReference type="EMBL" id="EHA22203.1"/>
    </source>
</evidence>
<dbReference type="Proteomes" id="UP000009038">
    <property type="component" value="Unassembled WGS sequence"/>
</dbReference>
<evidence type="ECO:0000313" key="2">
    <source>
        <dbReference type="Proteomes" id="UP000009038"/>
    </source>
</evidence>
<accession>G3Y426</accession>
<comment type="caution">
    <text evidence="1">The sequence shown here is derived from an EMBL/GenBank/DDBJ whole genome shotgun (WGS) entry which is preliminary data.</text>
</comment>
<dbReference type="EMBL" id="ACJE01000012">
    <property type="protein sequence ID" value="EHA22203.1"/>
    <property type="molecule type" value="Genomic_DNA"/>
</dbReference>
<protein>
    <submittedName>
        <fullName evidence="1">Uncharacterized protein</fullName>
    </submittedName>
</protein>
<dbReference type="VEuPathDB" id="FungiDB:ASPNIDRAFT2_44972"/>
<sequence length="143" mass="15778">MARGLYGQGYILPTSEEWNDQLLTQEGNYYLLIDALDITVTSDAGDAKVWAKTDYNDRVSCRAVHAELSSVGGVEHKGGGDSNWYAAAPLAQDAPDTVSAVDMNGVRRVARRVALTWESSYKYGSLGRRSYRVYSVPLASEHW</sequence>
<gene>
    <name evidence="1" type="ORF">ASPNIDRAFT_44972</name>
</gene>